<evidence type="ECO:0000256" key="1">
    <source>
        <dbReference type="SAM" id="MobiDB-lite"/>
    </source>
</evidence>
<dbReference type="AlphaFoldDB" id="A0AA37WV04"/>
<dbReference type="EMBL" id="BSPL01000031">
    <property type="protein sequence ID" value="GLS73854.1"/>
    <property type="molecule type" value="Genomic_DNA"/>
</dbReference>
<gene>
    <name evidence="3" type="ORF">GCM10007890_58690</name>
</gene>
<dbReference type="Proteomes" id="UP001157440">
    <property type="component" value="Unassembled WGS sequence"/>
</dbReference>
<sequence>MRQKGAAERTTLQDARPLPDPKPVTLDYRHADKAHHLVRSLSGVSFDGVCLWTVSDEGRTLERLAADEQGFVFERQFVLDTLFPDLPSDKEADLEGLDAEDGRVWLCGSHARTRAKLAPDGRPSPDIRRRPSRHLLGSVVATEAADPAAYALPFTDAGSLRSRLRDDPLLADFANLPSKENGLDIEGLAVLGSRLLLGLRGPVVAGLAVAVELRLRSDGRIANTAPIRHLLNLGGLGIRDLTRFGEDVLVLAGPVTGADGPFRIYTWRPVRTKAPQEPKPTWAWLSAEEHPEGFCWLERGDRFGLLVVYDSPDERRIEGHRYTADWFDLTP</sequence>
<reference evidence="4" key="1">
    <citation type="journal article" date="2019" name="Int. J. Syst. Evol. Microbiol.">
        <title>The Global Catalogue of Microorganisms (GCM) 10K type strain sequencing project: providing services to taxonomists for standard genome sequencing and annotation.</title>
        <authorList>
            <consortium name="The Broad Institute Genomics Platform"/>
            <consortium name="The Broad Institute Genome Sequencing Center for Infectious Disease"/>
            <person name="Wu L."/>
            <person name="Ma J."/>
        </authorList>
    </citation>
    <scope>NUCLEOTIDE SEQUENCE [LARGE SCALE GENOMIC DNA]</scope>
    <source>
        <strain evidence="4">NBRC 103632</strain>
    </source>
</reference>
<evidence type="ECO:0000313" key="4">
    <source>
        <dbReference type="Proteomes" id="UP001157440"/>
    </source>
</evidence>
<evidence type="ECO:0000313" key="3">
    <source>
        <dbReference type="EMBL" id="GLS73854.1"/>
    </source>
</evidence>
<proteinExistence type="predicted"/>
<feature type="region of interest" description="Disordered" evidence="1">
    <location>
        <begin position="1"/>
        <end position="24"/>
    </location>
</feature>
<keyword evidence="4" id="KW-1185">Reference proteome</keyword>
<dbReference type="Pfam" id="PF12275">
    <property type="entry name" value="DUF3616"/>
    <property type="match status" value="1"/>
</dbReference>
<evidence type="ECO:0000259" key="2">
    <source>
        <dbReference type="Pfam" id="PF12275"/>
    </source>
</evidence>
<organism evidence="3 4">
    <name type="scientific">Methylobacterium tardum</name>
    <dbReference type="NCBI Taxonomy" id="374432"/>
    <lineage>
        <taxon>Bacteria</taxon>
        <taxon>Pseudomonadati</taxon>
        <taxon>Pseudomonadota</taxon>
        <taxon>Alphaproteobacteria</taxon>
        <taxon>Hyphomicrobiales</taxon>
        <taxon>Methylobacteriaceae</taxon>
        <taxon>Methylobacterium</taxon>
    </lineage>
</organism>
<protein>
    <recommendedName>
        <fullName evidence="2">DUF3616 domain-containing protein</fullName>
    </recommendedName>
</protein>
<accession>A0AA37WV04</accession>
<dbReference type="InterPro" id="IPR022060">
    <property type="entry name" value="DUF3616"/>
</dbReference>
<comment type="caution">
    <text evidence="3">The sequence shown here is derived from an EMBL/GenBank/DDBJ whole genome shotgun (WGS) entry which is preliminary data.</text>
</comment>
<feature type="domain" description="DUF3616" evidence="2">
    <location>
        <begin position="41"/>
        <end position="321"/>
    </location>
</feature>
<name>A0AA37WV04_9HYPH</name>